<evidence type="ECO:0000256" key="1">
    <source>
        <dbReference type="ARBA" id="ARBA00004442"/>
    </source>
</evidence>
<accession>A0A1Y5RKV6</accession>
<dbReference type="PANTHER" id="PTHR38776">
    <property type="entry name" value="MLTA-INTERACTING PROTEIN-RELATED"/>
    <property type="match status" value="1"/>
</dbReference>
<evidence type="ECO:0000256" key="5">
    <source>
        <dbReference type="ARBA" id="ARBA00023237"/>
    </source>
</evidence>
<evidence type="ECO:0000256" key="2">
    <source>
        <dbReference type="ARBA" id="ARBA00005722"/>
    </source>
</evidence>
<evidence type="ECO:0000256" key="3">
    <source>
        <dbReference type="ARBA" id="ARBA00022729"/>
    </source>
</evidence>
<dbReference type="PANTHER" id="PTHR38776:SF1">
    <property type="entry name" value="MLTA-INTERACTING PROTEIN-RELATED"/>
    <property type="match status" value="1"/>
</dbReference>
<dbReference type="SUPFAM" id="SSF56935">
    <property type="entry name" value="Porins"/>
    <property type="match status" value="1"/>
</dbReference>
<dbReference type="OrthoDB" id="5462484at2"/>
<dbReference type="Proteomes" id="UP000193409">
    <property type="component" value="Unassembled WGS sequence"/>
</dbReference>
<dbReference type="InterPro" id="IPR010583">
    <property type="entry name" value="MipA"/>
</dbReference>
<dbReference type="AlphaFoldDB" id="A0A1Y5RKV6"/>
<evidence type="ECO:0000313" key="6">
    <source>
        <dbReference type="EMBL" id="SLN16978.1"/>
    </source>
</evidence>
<keyword evidence="4" id="KW-0472">Membrane</keyword>
<proteinExistence type="inferred from homology"/>
<keyword evidence="3" id="KW-0732">Signal</keyword>
<dbReference type="Pfam" id="PF06629">
    <property type="entry name" value="MipA"/>
    <property type="match status" value="1"/>
</dbReference>
<keyword evidence="7" id="KW-1185">Reference proteome</keyword>
<reference evidence="6 7" key="1">
    <citation type="submission" date="2017-03" db="EMBL/GenBank/DDBJ databases">
        <authorList>
            <person name="Afonso C.L."/>
            <person name="Miller P.J."/>
            <person name="Scott M.A."/>
            <person name="Spackman E."/>
            <person name="Goraichik I."/>
            <person name="Dimitrov K.M."/>
            <person name="Suarez D.L."/>
            <person name="Swayne D.E."/>
        </authorList>
    </citation>
    <scope>NUCLEOTIDE SEQUENCE [LARGE SCALE GENOMIC DNA]</scope>
    <source>
        <strain evidence="6 7">CECT 7680</strain>
    </source>
</reference>
<dbReference type="GO" id="GO:0009279">
    <property type="term" value="C:cell outer membrane"/>
    <property type="evidence" value="ECO:0007669"/>
    <property type="project" value="UniProtKB-SubCell"/>
</dbReference>
<dbReference type="RefSeq" id="WP_085867088.1">
    <property type="nucleotide sequence ID" value="NZ_FWFQ01000002.1"/>
</dbReference>
<comment type="similarity">
    <text evidence="2">Belongs to the MipA/OmpV family.</text>
</comment>
<protein>
    <submittedName>
        <fullName evidence="6">MltA-interacting protein</fullName>
    </submittedName>
</protein>
<evidence type="ECO:0000256" key="4">
    <source>
        <dbReference type="ARBA" id="ARBA00023136"/>
    </source>
</evidence>
<keyword evidence="5" id="KW-0998">Cell outer membrane</keyword>
<sequence length="321" mass="33500">MAATNAPQPSPQTPKAAKRRMLGSVILAAAIGSAAGLSAQEGSGLSFGGAAGVADPAGLSAATAAGAAPEVAQADPGLFDEGGLLDANNPDLVFTLRLGAQAQSPYFGSDEIEWGPDVGFRFDFLRFPNGFEYGSGRAVGFREGLGLRGAVRYIPGRSASDHPELAGLDDIDWAWEFGLGVGYEQRNYRLFGDLRYGAIGHNSFVGELGADVILRPAEGWTITAGPRVTLGSDRYTDTYFGVSAAESGASGLPAYDPDGGAVEAGVELSARYAFNERWGVEGILSYSKFVGDAADSPIVLQGTDDYLKLEVGLTRRVSLDF</sequence>
<name>A0A1Y5RKV6_9RHOB</name>
<gene>
    <name evidence="6" type="primary">mipA</name>
    <name evidence="6" type="ORF">PSA7680_00526</name>
</gene>
<evidence type="ECO:0000313" key="7">
    <source>
        <dbReference type="Proteomes" id="UP000193409"/>
    </source>
</evidence>
<comment type="subcellular location">
    <subcellularLocation>
        <location evidence="1">Cell outer membrane</location>
    </subcellularLocation>
</comment>
<organism evidence="6 7">
    <name type="scientific">Pseudoruegeria aquimaris</name>
    <dbReference type="NCBI Taxonomy" id="393663"/>
    <lineage>
        <taxon>Bacteria</taxon>
        <taxon>Pseudomonadati</taxon>
        <taxon>Pseudomonadota</taxon>
        <taxon>Alphaproteobacteria</taxon>
        <taxon>Rhodobacterales</taxon>
        <taxon>Roseobacteraceae</taxon>
        <taxon>Pseudoruegeria</taxon>
    </lineage>
</organism>
<dbReference type="EMBL" id="FWFQ01000002">
    <property type="protein sequence ID" value="SLN16978.1"/>
    <property type="molecule type" value="Genomic_DNA"/>
</dbReference>